<evidence type="ECO:0000313" key="3">
    <source>
        <dbReference type="Proteomes" id="UP001255246"/>
    </source>
</evidence>
<dbReference type="RefSeq" id="WP_311352483.1">
    <property type="nucleotide sequence ID" value="NZ_JAVRHR010000003.1"/>
</dbReference>
<keyword evidence="3" id="KW-1185">Reference proteome</keyword>
<protein>
    <submittedName>
        <fullName evidence="2">DinB family protein</fullName>
    </submittedName>
</protein>
<sequence>MDKLEIKALILTNHQAFLSKLDELSDIDFMKSTNGKWTAGQQLEHILKSTKPVARAFEIPKSVLKDKFGLASKPSRDYKKIVADYLETLRQNPDYKLEERFSPEEVDLEQKNEKLKALKEVIEKLTVGIENFTEPELDIYILPHPVMGKFTLREVLYFVAYHVTHHDKQILQNLRHEN</sequence>
<accession>A0ABU3ADW0</accession>
<dbReference type="Gene3D" id="1.20.120.450">
    <property type="entry name" value="dinb family like domain"/>
    <property type="match status" value="1"/>
</dbReference>
<gene>
    <name evidence="2" type="ORF">RM706_13640</name>
</gene>
<reference evidence="2 3" key="1">
    <citation type="submission" date="2023-09" db="EMBL/GenBank/DDBJ databases">
        <authorList>
            <person name="Rey-Velasco X."/>
        </authorList>
    </citation>
    <scope>NUCLEOTIDE SEQUENCE [LARGE SCALE GENOMIC DNA]</scope>
    <source>
        <strain evidence="2 3">F388</strain>
    </source>
</reference>
<proteinExistence type="predicted"/>
<dbReference type="SUPFAM" id="SSF109854">
    <property type="entry name" value="DinB/YfiT-like putative metalloenzymes"/>
    <property type="match status" value="1"/>
</dbReference>
<organism evidence="2 3">
    <name type="scientific">Croceitalea rosinachiae</name>
    <dbReference type="NCBI Taxonomy" id="3075596"/>
    <lineage>
        <taxon>Bacteria</taxon>
        <taxon>Pseudomonadati</taxon>
        <taxon>Bacteroidota</taxon>
        <taxon>Flavobacteriia</taxon>
        <taxon>Flavobacteriales</taxon>
        <taxon>Flavobacteriaceae</taxon>
        <taxon>Croceitalea</taxon>
    </lineage>
</organism>
<feature type="domain" description="DinB-like" evidence="1">
    <location>
        <begin position="15"/>
        <end position="170"/>
    </location>
</feature>
<evidence type="ECO:0000313" key="2">
    <source>
        <dbReference type="EMBL" id="MDT0608085.1"/>
    </source>
</evidence>
<name>A0ABU3ADW0_9FLAO</name>
<dbReference type="Pfam" id="PF12867">
    <property type="entry name" value="DinB_2"/>
    <property type="match status" value="1"/>
</dbReference>
<dbReference type="EMBL" id="JAVRHR010000003">
    <property type="protein sequence ID" value="MDT0608085.1"/>
    <property type="molecule type" value="Genomic_DNA"/>
</dbReference>
<comment type="caution">
    <text evidence="2">The sequence shown here is derived from an EMBL/GenBank/DDBJ whole genome shotgun (WGS) entry which is preliminary data.</text>
</comment>
<evidence type="ECO:0000259" key="1">
    <source>
        <dbReference type="Pfam" id="PF12867"/>
    </source>
</evidence>
<dbReference type="Proteomes" id="UP001255246">
    <property type="component" value="Unassembled WGS sequence"/>
</dbReference>
<dbReference type="InterPro" id="IPR034660">
    <property type="entry name" value="DinB/YfiT-like"/>
</dbReference>
<dbReference type="InterPro" id="IPR024775">
    <property type="entry name" value="DinB-like"/>
</dbReference>